<keyword evidence="2" id="KW-1185">Reference proteome</keyword>
<gene>
    <name evidence="1" type="ORF">NDU88_010928</name>
</gene>
<organism evidence="1 2">
    <name type="scientific">Pleurodeles waltl</name>
    <name type="common">Iberian ribbed newt</name>
    <dbReference type="NCBI Taxonomy" id="8319"/>
    <lineage>
        <taxon>Eukaryota</taxon>
        <taxon>Metazoa</taxon>
        <taxon>Chordata</taxon>
        <taxon>Craniata</taxon>
        <taxon>Vertebrata</taxon>
        <taxon>Euteleostomi</taxon>
        <taxon>Amphibia</taxon>
        <taxon>Batrachia</taxon>
        <taxon>Caudata</taxon>
        <taxon>Salamandroidea</taxon>
        <taxon>Salamandridae</taxon>
        <taxon>Pleurodelinae</taxon>
        <taxon>Pleurodeles</taxon>
    </lineage>
</organism>
<dbReference type="Proteomes" id="UP001066276">
    <property type="component" value="Chromosome 7"/>
</dbReference>
<evidence type="ECO:0000313" key="1">
    <source>
        <dbReference type="EMBL" id="KAJ1132621.1"/>
    </source>
</evidence>
<dbReference type="EMBL" id="JANPWB010000011">
    <property type="protein sequence ID" value="KAJ1132621.1"/>
    <property type="molecule type" value="Genomic_DNA"/>
</dbReference>
<comment type="caution">
    <text evidence="1">The sequence shown here is derived from an EMBL/GenBank/DDBJ whole genome shotgun (WGS) entry which is preliminary data.</text>
</comment>
<accession>A0AAV7PWB1</accession>
<sequence>MLAALSVASGRPYTRLALRSSGAPGAAFCPGGGSRSGALVVLPPGLGEWGLASRCSLRLRRSLCLPACMPCWWALRDLVAVQRAESSGGGHLSPPHRGLSGGQIVIVEAQEHRVPGPVRLPGSAGQECWGLVPVGLGTHGADLGWVHQMGPAVP</sequence>
<evidence type="ECO:0000313" key="2">
    <source>
        <dbReference type="Proteomes" id="UP001066276"/>
    </source>
</evidence>
<dbReference type="AlphaFoldDB" id="A0AAV7PWB1"/>
<protein>
    <submittedName>
        <fullName evidence="1">Uncharacterized protein</fullName>
    </submittedName>
</protein>
<reference evidence="1" key="1">
    <citation type="journal article" date="2022" name="bioRxiv">
        <title>Sequencing and chromosome-scale assembly of the giantPleurodeles waltlgenome.</title>
        <authorList>
            <person name="Brown T."/>
            <person name="Elewa A."/>
            <person name="Iarovenko S."/>
            <person name="Subramanian E."/>
            <person name="Araus A.J."/>
            <person name="Petzold A."/>
            <person name="Susuki M."/>
            <person name="Suzuki K.-i.T."/>
            <person name="Hayashi T."/>
            <person name="Toyoda A."/>
            <person name="Oliveira C."/>
            <person name="Osipova E."/>
            <person name="Leigh N.D."/>
            <person name="Simon A."/>
            <person name="Yun M.H."/>
        </authorList>
    </citation>
    <scope>NUCLEOTIDE SEQUENCE</scope>
    <source>
        <strain evidence="1">20211129_DDA</strain>
        <tissue evidence="1">Liver</tissue>
    </source>
</reference>
<proteinExistence type="predicted"/>
<name>A0AAV7PWB1_PLEWA</name>